<dbReference type="Pfam" id="PF00005">
    <property type="entry name" value="ABC_tran"/>
    <property type="match status" value="1"/>
</dbReference>
<dbReference type="SUPFAM" id="SSF52540">
    <property type="entry name" value="P-loop containing nucleoside triphosphate hydrolases"/>
    <property type="match status" value="1"/>
</dbReference>
<keyword evidence="8" id="KW-0472">Membrane</keyword>
<dbReference type="PANTHER" id="PTHR42781">
    <property type="entry name" value="SPERMIDINE/PUTRESCINE IMPORT ATP-BINDING PROTEIN POTA"/>
    <property type="match status" value="1"/>
</dbReference>
<evidence type="ECO:0000313" key="10">
    <source>
        <dbReference type="EMBL" id="HIW02410.1"/>
    </source>
</evidence>
<evidence type="ECO:0000259" key="9">
    <source>
        <dbReference type="PROSITE" id="PS50893"/>
    </source>
</evidence>
<keyword evidence="3" id="KW-0410">Iron transport</keyword>
<evidence type="ECO:0000256" key="6">
    <source>
        <dbReference type="ARBA" id="ARBA00023004"/>
    </source>
</evidence>
<dbReference type="InterPro" id="IPR003439">
    <property type="entry name" value="ABC_transporter-like_ATP-bd"/>
</dbReference>
<comment type="caution">
    <text evidence="10">The sequence shown here is derived from an EMBL/GenBank/DDBJ whole genome shotgun (WGS) entry which is preliminary data.</text>
</comment>
<dbReference type="InterPro" id="IPR027417">
    <property type="entry name" value="P-loop_NTPase"/>
</dbReference>
<accession>A0A9D1PZD1</accession>
<feature type="domain" description="ABC transporter" evidence="9">
    <location>
        <begin position="12"/>
        <end position="252"/>
    </location>
</feature>
<evidence type="ECO:0000256" key="5">
    <source>
        <dbReference type="ARBA" id="ARBA00022840"/>
    </source>
</evidence>
<dbReference type="AlphaFoldDB" id="A0A9D1PZD1"/>
<dbReference type="SMART" id="SM00382">
    <property type="entry name" value="AAA"/>
    <property type="match status" value="1"/>
</dbReference>
<dbReference type="PROSITE" id="PS00211">
    <property type="entry name" value="ABC_TRANSPORTER_1"/>
    <property type="match status" value="1"/>
</dbReference>
<dbReference type="InterPro" id="IPR017871">
    <property type="entry name" value="ABC_transporter-like_CS"/>
</dbReference>
<dbReference type="GO" id="GO:0016020">
    <property type="term" value="C:membrane"/>
    <property type="evidence" value="ECO:0007669"/>
    <property type="project" value="InterPro"/>
</dbReference>
<sequence length="357" mass="37457">MSCDNKGGGAELRFEDISKNFGGKAALSGVTFTLPAGSFAALIGESGCGKTTLLRVAAGFEKPDGGRVYIGGRDVTDLPPGERRCGTVFQDFALFPHMSAAGNIAFVLRARKRPRADGRLRRMSAKEARAEAEKLLDYLGLGGMAPRKASTLSGGEKQRVAIARAVATGADVLLLDEPTSALDGMSRLRFRSWLAELRAKTGVTVLCVTHDREEAMASGGTVCVMSEGRLLRTGSAEEVYCDPRSEEAARLTGPCGVLRGAVRGGRAVFPGGPEAACDGEEGSAAEAYVRPENVAIGRDKDAGEYKGVVTACAFSGGGYAVTVNALCGRLEARSDVPYTEGEEIYFGIKDLKAVSVN</sequence>
<dbReference type="GO" id="GO:0015408">
    <property type="term" value="F:ABC-type ferric iron transporter activity"/>
    <property type="evidence" value="ECO:0007669"/>
    <property type="project" value="InterPro"/>
</dbReference>
<dbReference type="EMBL" id="DXHS01000062">
    <property type="protein sequence ID" value="HIW02410.1"/>
    <property type="molecule type" value="Genomic_DNA"/>
</dbReference>
<dbReference type="GO" id="GO:0016887">
    <property type="term" value="F:ATP hydrolysis activity"/>
    <property type="evidence" value="ECO:0007669"/>
    <property type="project" value="InterPro"/>
</dbReference>
<dbReference type="InterPro" id="IPR015853">
    <property type="entry name" value="ABC_transpr_FbpC"/>
</dbReference>
<evidence type="ECO:0000256" key="8">
    <source>
        <dbReference type="ARBA" id="ARBA00023136"/>
    </source>
</evidence>
<proteinExistence type="predicted"/>
<evidence type="ECO:0000256" key="3">
    <source>
        <dbReference type="ARBA" id="ARBA00022496"/>
    </source>
</evidence>
<evidence type="ECO:0000256" key="2">
    <source>
        <dbReference type="ARBA" id="ARBA00022475"/>
    </source>
</evidence>
<dbReference type="GO" id="GO:0005524">
    <property type="term" value="F:ATP binding"/>
    <property type="evidence" value="ECO:0007669"/>
    <property type="project" value="UniProtKB-KW"/>
</dbReference>
<evidence type="ECO:0000256" key="4">
    <source>
        <dbReference type="ARBA" id="ARBA00022741"/>
    </source>
</evidence>
<keyword evidence="5 10" id="KW-0067">ATP-binding</keyword>
<dbReference type="SUPFAM" id="SSF50331">
    <property type="entry name" value="MOP-like"/>
    <property type="match status" value="1"/>
</dbReference>
<protein>
    <submittedName>
        <fullName evidence="10">ABC transporter ATP-binding protein</fullName>
    </submittedName>
</protein>
<gene>
    <name evidence="10" type="ORF">H9892_03640</name>
</gene>
<keyword evidence="4" id="KW-0547">Nucleotide-binding</keyword>
<dbReference type="Proteomes" id="UP000823990">
    <property type="component" value="Unassembled WGS sequence"/>
</dbReference>
<reference evidence="10" key="1">
    <citation type="journal article" date="2021" name="PeerJ">
        <title>Extensive microbial diversity within the chicken gut microbiome revealed by metagenomics and culture.</title>
        <authorList>
            <person name="Gilroy R."/>
            <person name="Ravi A."/>
            <person name="Getino M."/>
            <person name="Pursley I."/>
            <person name="Horton D.L."/>
            <person name="Alikhan N.F."/>
            <person name="Baker D."/>
            <person name="Gharbi K."/>
            <person name="Hall N."/>
            <person name="Watson M."/>
            <person name="Adriaenssens E.M."/>
            <person name="Foster-Nyarko E."/>
            <person name="Jarju S."/>
            <person name="Secka A."/>
            <person name="Antonio M."/>
            <person name="Oren A."/>
            <person name="Chaudhuri R.R."/>
            <person name="La Ragione R."/>
            <person name="Hildebrand F."/>
            <person name="Pallen M.J."/>
        </authorList>
    </citation>
    <scope>NUCLEOTIDE SEQUENCE</scope>
    <source>
        <strain evidence="10">12435</strain>
    </source>
</reference>
<dbReference type="InterPro" id="IPR050093">
    <property type="entry name" value="ABC_SmlMolc_Importer"/>
</dbReference>
<dbReference type="Gene3D" id="3.40.50.300">
    <property type="entry name" value="P-loop containing nucleotide triphosphate hydrolases"/>
    <property type="match status" value="1"/>
</dbReference>
<evidence type="ECO:0000256" key="1">
    <source>
        <dbReference type="ARBA" id="ARBA00022448"/>
    </source>
</evidence>
<keyword evidence="1" id="KW-0813">Transport</keyword>
<organism evidence="10 11">
    <name type="scientific">Candidatus Protoclostridium stercorigallinarum</name>
    <dbReference type="NCBI Taxonomy" id="2838741"/>
    <lineage>
        <taxon>Bacteria</taxon>
        <taxon>Bacillati</taxon>
        <taxon>Bacillota</taxon>
        <taxon>Clostridia</taxon>
        <taxon>Candidatus Protoclostridium</taxon>
    </lineage>
</organism>
<dbReference type="PROSITE" id="PS50893">
    <property type="entry name" value="ABC_TRANSPORTER_2"/>
    <property type="match status" value="1"/>
</dbReference>
<evidence type="ECO:0000313" key="11">
    <source>
        <dbReference type="Proteomes" id="UP000823990"/>
    </source>
</evidence>
<keyword evidence="2" id="KW-1003">Cell membrane</keyword>
<keyword evidence="6" id="KW-0408">Iron</keyword>
<keyword evidence="7" id="KW-0406">Ion transport</keyword>
<reference evidence="10" key="2">
    <citation type="submission" date="2021-04" db="EMBL/GenBank/DDBJ databases">
        <authorList>
            <person name="Gilroy R."/>
        </authorList>
    </citation>
    <scope>NUCLEOTIDE SEQUENCE</scope>
    <source>
        <strain evidence="10">12435</strain>
    </source>
</reference>
<name>A0A9D1PZD1_9FIRM</name>
<dbReference type="InterPro" id="IPR003593">
    <property type="entry name" value="AAA+_ATPase"/>
</dbReference>
<dbReference type="PANTHER" id="PTHR42781:SF4">
    <property type="entry name" value="SPERMIDINE_PUTRESCINE IMPORT ATP-BINDING PROTEIN POTA"/>
    <property type="match status" value="1"/>
</dbReference>
<dbReference type="CDD" id="cd03259">
    <property type="entry name" value="ABC_Carb_Solutes_like"/>
    <property type="match status" value="1"/>
</dbReference>
<evidence type="ECO:0000256" key="7">
    <source>
        <dbReference type="ARBA" id="ARBA00023065"/>
    </source>
</evidence>
<dbReference type="InterPro" id="IPR008995">
    <property type="entry name" value="Mo/tungstate-bd_C_term_dom"/>
</dbReference>